<reference evidence="5 6" key="1">
    <citation type="submission" date="2019-06" db="EMBL/GenBank/DDBJ databases">
        <title>Sulfurimonas gotlandica sp. nov., a chemoautotrophic and psychrotolerant epsilonproteobacterium isolated from a pelagic redoxcline, and an emended description of the genus Sulfurimonas.</title>
        <authorList>
            <person name="Wang S."/>
            <person name="Jiang L."/>
            <person name="Shao Z."/>
        </authorList>
    </citation>
    <scope>NUCLEOTIDE SEQUENCE [LARGE SCALE GENOMIC DNA]</scope>
    <source>
        <strain evidence="5 6">S2-6</strain>
    </source>
</reference>
<keyword evidence="6" id="KW-1185">Reference proteome</keyword>
<protein>
    <submittedName>
        <fullName evidence="5">Cytochrome C</fullName>
    </submittedName>
</protein>
<evidence type="ECO:0000256" key="1">
    <source>
        <dbReference type="ARBA" id="ARBA00022729"/>
    </source>
</evidence>
<dbReference type="PANTHER" id="PTHR35038">
    <property type="entry name" value="DISSIMILATORY SULFITE REDUCTASE SIRA"/>
    <property type="match status" value="1"/>
</dbReference>
<evidence type="ECO:0000256" key="3">
    <source>
        <dbReference type="SAM" id="SignalP"/>
    </source>
</evidence>
<feature type="domain" description="Outer membrane cytochrome MtrC/MtrF-like" evidence="4">
    <location>
        <begin position="214"/>
        <end position="385"/>
    </location>
</feature>
<dbReference type="EMBL" id="CP041235">
    <property type="protein sequence ID" value="QOP42825.1"/>
    <property type="molecule type" value="Genomic_DNA"/>
</dbReference>
<accession>A0A7M1AZM2</accession>
<dbReference type="Pfam" id="PF22113">
    <property type="entry name" value="Mtrc-MtrF_II-IV_dom"/>
    <property type="match status" value="1"/>
</dbReference>
<gene>
    <name evidence="5" type="ORF">FJR45_02205</name>
</gene>
<dbReference type="Proteomes" id="UP000593719">
    <property type="component" value="Chromosome"/>
</dbReference>
<keyword evidence="2" id="KW-0472">Membrane</keyword>
<dbReference type="GO" id="GO:0016491">
    <property type="term" value="F:oxidoreductase activity"/>
    <property type="evidence" value="ECO:0007669"/>
    <property type="project" value="TreeGrafter"/>
</dbReference>
<name>A0A7M1AZM2_9BACT</name>
<organism evidence="5 6">
    <name type="scientific">Sulfurimonas sediminis</name>
    <dbReference type="NCBI Taxonomy" id="2590020"/>
    <lineage>
        <taxon>Bacteria</taxon>
        <taxon>Pseudomonadati</taxon>
        <taxon>Campylobacterota</taxon>
        <taxon>Epsilonproteobacteria</taxon>
        <taxon>Campylobacterales</taxon>
        <taxon>Sulfurimonadaceae</taxon>
        <taxon>Sulfurimonas</taxon>
    </lineage>
</organism>
<feature type="signal peptide" evidence="3">
    <location>
        <begin position="1"/>
        <end position="21"/>
    </location>
</feature>
<evidence type="ECO:0000313" key="6">
    <source>
        <dbReference type="Proteomes" id="UP000593719"/>
    </source>
</evidence>
<dbReference type="InterPro" id="IPR051829">
    <property type="entry name" value="Multiheme_Cytochr_ET"/>
</dbReference>
<evidence type="ECO:0000256" key="2">
    <source>
        <dbReference type="SAM" id="Phobius"/>
    </source>
</evidence>
<sequence>MTKILWFGVLFATFLSASVNYKQTNNCLKCHGGIEHIRAPESGMAKAIAKKAAKAGYPKNSCIVCHGGNPATKHKNKAHKGTLKYFLSHEGPKEFYPAPGSTWVNKNTCGMCHKEEVAAQMNSLMMTEQGKIQGALWSFGGKEGYNHTVGTYQTKNPTDIHARLGTKKYQEYMQKLSKMEPQAFPKEMTQLPPAPTAEEVEKDPSLAVYTYLRQECLRCHTGSKGRQKRGDYRGIGCAACHIPYSNEGYYEGGDKSISHKERGHLLVHQIQSSRETKVTVHKQSYSGIPTETCSTCHNRGKRIGVSYQGLMETAYKATFDKDGNPQPKLHTKRYIHMQGDVHFKKGMLCQDCHTSNDMHGDGFLSGANAGAVEIECQDCHGTTKKYPWELPLGYSDEFKTSPQTGEARGVTKTMAEYLKQGSVNKPDEGYLLSARGNPLIHATKKGNEVIMHLASGKDVVLKPLKLLKKEEKLSKAGLLAMDKITAHNDRLECYTCHATWAPQCYGCHVKIDYSGGKQNSDYLQSSHDHDIHGQTGIMRKSLKKYLVDGQVTETRSFLRWEDPALSQNGEGRISPTVPGCQTTITVIGKDGKALLQNHIFKIPNVEGAGAEGQNAIDMAPIQPHTIQKEPRSCESCHAMKKALGYGITGSQTTFDPSVDTIVDIMSADGKIMPTIVDEQIPAIPNLHFDYSKFLDENGTQLQTVGHHWKLSQPLSQAQIDKTDRAGACIACHQSIPEGNLAVSAMAHIAEMANVNIDNKEHAGILHKILNLAAWIQVILGVFIGMLAMYIFYRLFIKKKSISSRNRGWK</sequence>
<evidence type="ECO:0000313" key="5">
    <source>
        <dbReference type="EMBL" id="QOP42825.1"/>
    </source>
</evidence>
<dbReference type="InterPro" id="IPR054337">
    <property type="entry name" value="Mtrc-MtrF-like_dom_II/IV"/>
</dbReference>
<evidence type="ECO:0000259" key="4">
    <source>
        <dbReference type="Pfam" id="PF22113"/>
    </source>
</evidence>
<dbReference type="InterPro" id="IPR036280">
    <property type="entry name" value="Multihaem_cyt_sf"/>
</dbReference>
<feature type="chain" id="PRO_5032506141" evidence="3">
    <location>
        <begin position="22"/>
        <end position="809"/>
    </location>
</feature>
<keyword evidence="2" id="KW-1133">Transmembrane helix</keyword>
<dbReference type="AlphaFoldDB" id="A0A7M1AZM2"/>
<dbReference type="PANTHER" id="PTHR35038:SF8">
    <property type="entry name" value="C-TYPE POLYHEME CYTOCHROME OMCC"/>
    <property type="match status" value="1"/>
</dbReference>
<keyword evidence="2" id="KW-0812">Transmembrane</keyword>
<proteinExistence type="predicted"/>
<keyword evidence="1 3" id="KW-0732">Signal</keyword>
<feature type="transmembrane region" description="Helical" evidence="2">
    <location>
        <begin position="773"/>
        <end position="796"/>
    </location>
</feature>
<dbReference type="SUPFAM" id="SSF48695">
    <property type="entry name" value="Multiheme cytochromes"/>
    <property type="match status" value="2"/>
</dbReference>
<dbReference type="KEGG" id="ssei:FJR45_02205"/>
<dbReference type="Gene3D" id="1.10.1130.10">
    <property type="entry name" value="Flavocytochrome C3, Chain A"/>
    <property type="match status" value="2"/>
</dbReference>